<dbReference type="SUPFAM" id="SSF52540">
    <property type="entry name" value="P-loop containing nucleoside triphosphate hydrolases"/>
    <property type="match status" value="2"/>
</dbReference>
<evidence type="ECO:0000256" key="7">
    <source>
        <dbReference type="ARBA" id="ARBA00022840"/>
    </source>
</evidence>
<dbReference type="Gene3D" id="3.40.50.10930">
    <property type="match status" value="1"/>
</dbReference>
<dbReference type="InterPro" id="IPR013986">
    <property type="entry name" value="DExx_box_DNA_helicase_dom_sf"/>
</dbReference>
<dbReference type="Gene3D" id="3.40.50.300">
    <property type="entry name" value="P-loop containing nucleotide triphosphate hydrolases"/>
    <property type="match status" value="1"/>
</dbReference>
<dbReference type="EMBL" id="CP034464">
    <property type="protein sequence ID" value="AZP13957.1"/>
    <property type="molecule type" value="Genomic_DNA"/>
</dbReference>
<comment type="subunit">
    <text evidence="10">Heterotrimer of RecB, RecC and RecD. All subunits contribute to DNA-binding.</text>
</comment>
<evidence type="ECO:0000256" key="6">
    <source>
        <dbReference type="ARBA" id="ARBA00022839"/>
    </source>
</evidence>
<evidence type="ECO:0000313" key="12">
    <source>
        <dbReference type="EMBL" id="AZP13957.1"/>
    </source>
</evidence>
<sequence length="1162" mass="129550">MSVPISTITPGLIILHGNQLEQLRAAVFAWLRLHPLAPLEQALFLVQSNGIAEWLKIAVAEELGVCAATRIDLPGRFLWGVYRAMLGRDQVPSRSALDKAPLTWRLMRLIPELLEQDDFLPLRHFLADGNPERRLQLAERLADLLDQYQVYRADWLNDWAEGRDVLRNASGEVKALLPDQRWQAQLWRAILTDVVNNSDDAADALGRVTVHQRFLEQVASGQLPVSKLPRRVVLFGISAMPQQTLEALAALAKHTQVILAVPNPCQFYWGDIIEGRELLKAQHKRQQARKGLDLSTIPLDQLHAYSHPLLAGWGRMGRDFVRLLDEFDNAKATQENFSSLRIDLFTEEQGSTLLAGLQASVRDMLPLNEHPHPGFNADDRSIVFHVAHSTQREVEILHDQLLSMLAEQKTALRPRDIVVMVPDIEVFSAAIRAVFGQYPQRDARHIPYTIADVKDRSVNPLLLALDYLLRLPQQRCRQSEVRDLLDVAALATRFGVRPEDLPQLSLWIAGAEIRWGLDQSHREGLGLGATGEQNAWIFGIRRMLLGYASGNAESYAGIQPYAEIGGLDASLAGSLAQFIESLIHWRAVLAQSATPELWGQRARALLRAFFVTEGSQLAEADRLTLGQLEDTLQQWLEACRSAGFEESISLSVMREAWLSALDQPSVDHQFVSGGVTFCTLMPMRAVPFKVVCLLGMNDGDYPRRSQHLDFDLLAQAGMARPGDRSRRHDDRYLMLEALLAARDTLYISWVGKNIRDNSEQPASVLVAQLRDYLKAAWDCELEQMTTQHALQAFSRRYFEQAGLTTYAREWRNAHHEITLGQPIAPDATLSGETLAAFEVDKGYRLKLSELARFIKQPAKYFFRQRLGVMFNDEQTLGEDEEPFGLNALEEYARADSLLDDLGKPEAIAEVADTLSKRAAKLGREGVLPVGLIGSQWQNQLVNALTPVRTAWLELCQQYPYPAEKVAINLIIDEIQLDGWLERMHSSTAGQNGEVVSLTQISSKITNKKGELRGEKLIDAWLSQLAAAALGRPVMGFLLARDAIISMQPLAQAEAIETLHTLLACWRAGMDRPLPSACKTGLALAQAGNPQQVYEGGYQLRGEVEEASLARLWPDYAALSSEPDYESCSLTLYGALAAWMQSALGITAIDAYLSTSNDDQDAA</sequence>
<keyword evidence="3 10" id="KW-0227">DNA damage</keyword>
<evidence type="ECO:0000256" key="1">
    <source>
        <dbReference type="ARBA" id="ARBA00022722"/>
    </source>
</evidence>
<name>A0A3S5HM47_9BURK</name>
<keyword evidence="13" id="KW-1185">Reference proteome</keyword>
<keyword evidence="7 10" id="KW-0067">ATP-binding</keyword>
<dbReference type="Gene3D" id="1.10.486.10">
    <property type="entry name" value="PCRA, domain 4"/>
    <property type="match status" value="1"/>
</dbReference>
<keyword evidence="2 10" id="KW-0547">Nucleotide-binding</keyword>
<dbReference type="Pfam" id="PF17946">
    <property type="entry name" value="RecC_C"/>
    <property type="match status" value="1"/>
</dbReference>
<dbReference type="AlphaFoldDB" id="A0A3S5HM47"/>
<dbReference type="PIRSF" id="PIRSF000980">
    <property type="entry name" value="RecC"/>
    <property type="match status" value="1"/>
</dbReference>
<evidence type="ECO:0000259" key="11">
    <source>
        <dbReference type="Pfam" id="PF17946"/>
    </source>
</evidence>
<evidence type="ECO:0000256" key="10">
    <source>
        <dbReference type="HAMAP-Rule" id="MF_01486"/>
    </source>
</evidence>
<evidence type="ECO:0000256" key="9">
    <source>
        <dbReference type="ARBA" id="ARBA00023204"/>
    </source>
</evidence>
<dbReference type="OrthoDB" id="9762834at2"/>
<dbReference type="KEGG" id="upv:EJN92_19335"/>
<comment type="miscellaneous">
    <text evidence="10">In the RecBCD complex, RecB has a slow 3'-5' helicase, an exonuclease activity and loads RecA onto ssDNA, RecD has a fast 5'-3' helicase activity, while RecC stimulates the ATPase and processivity of the RecB helicase and contributes to recognition of the Chi site.</text>
</comment>
<dbReference type="GO" id="GO:0005524">
    <property type="term" value="F:ATP binding"/>
    <property type="evidence" value="ECO:0007669"/>
    <property type="project" value="UniProtKB-UniRule"/>
</dbReference>
<dbReference type="Pfam" id="PF04257">
    <property type="entry name" value="Exonuc_V_gamma"/>
    <property type="match status" value="1"/>
</dbReference>
<dbReference type="InterPro" id="IPR006697">
    <property type="entry name" value="RecC"/>
</dbReference>
<dbReference type="Gene3D" id="1.10.10.160">
    <property type="match status" value="1"/>
</dbReference>
<dbReference type="SUPFAM" id="SSF52980">
    <property type="entry name" value="Restriction endonuclease-like"/>
    <property type="match status" value="1"/>
</dbReference>
<keyword evidence="5 10" id="KW-0347">Helicase</keyword>
<organism evidence="12 13">
    <name type="scientific">Undibacterium parvum</name>
    <dbReference type="NCBI Taxonomy" id="401471"/>
    <lineage>
        <taxon>Bacteria</taxon>
        <taxon>Pseudomonadati</taxon>
        <taxon>Pseudomonadota</taxon>
        <taxon>Betaproteobacteria</taxon>
        <taxon>Burkholderiales</taxon>
        <taxon>Oxalobacteraceae</taxon>
        <taxon>Undibacterium</taxon>
    </lineage>
</organism>
<evidence type="ECO:0000256" key="3">
    <source>
        <dbReference type="ARBA" id="ARBA00022763"/>
    </source>
</evidence>
<dbReference type="Gene3D" id="1.10.10.990">
    <property type="match status" value="1"/>
</dbReference>
<dbReference type="Proteomes" id="UP000275663">
    <property type="component" value="Chromosome"/>
</dbReference>
<dbReference type="InterPro" id="IPR011335">
    <property type="entry name" value="Restrct_endonuc-II-like"/>
</dbReference>
<evidence type="ECO:0000256" key="2">
    <source>
        <dbReference type="ARBA" id="ARBA00022741"/>
    </source>
</evidence>
<keyword evidence="4 10" id="KW-0378">Hydrolase</keyword>
<proteinExistence type="inferred from homology"/>
<protein>
    <recommendedName>
        <fullName evidence="10">RecBCD enzyme subunit RecC</fullName>
    </recommendedName>
    <alternativeName>
        <fullName evidence="10">Exonuclease V subunit RecC</fullName>
        <shortName evidence="10">ExoV subunit RecC</shortName>
    </alternativeName>
    <alternativeName>
        <fullName evidence="10">Helicase/nuclease RecBCD subunit RecC</fullName>
    </alternativeName>
</protein>
<keyword evidence="1 10" id="KW-0540">Nuclease</keyword>
<comment type="similarity">
    <text evidence="10">Belongs to the RecC family.</text>
</comment>
<dbReference type="InterPro" id="IPR041500">
    <property type="entry name" value="RecC_C"/>
</dbReference>
<evidence type="ECO:0000256" key="4">
    <source>
        <dbReference type="ARBA" id="ARBA00022801"/>
    </source>
</evidence>
<dbReference type="NCBIfam" id="TIGR01450">
    <property type="entry name" value="recC"/>
    <property type="match status" value="1"/>
</dbReference>
<dbReference type="GO" id="GO:0009338">
    <property type="term" value="C:exodeoxyribonuclease V complex"/>
    <property type="evidence" value="ECO:0007669"/>
    <property type="project" value="InterPro"/>
</dbReference>
<accession>A0A3S5HM47</accession>
<reference evidence="12 13" key="1">
    <citation type="journal article" date="2011" name="Int. J. Syst. Evol. Microbiol.">
        <title>Description of Undibacterium oligocarboniphilum sp. nov., isolated from purified water, and Undibacterium pigrum strain CCUG 49012 as the type strain of Undibacterium parvum sp. nov., and emended descriptions of the genus Undibacterium and the species Undibacterium pigrum.</title>
        <authorList>
            <person name="Eder W."/>
            <person name="Wanner G."/>
            <person name="Ludwig W."/>
            <person name="Busse H.J."/>
            <person name="Ziemke-Kageler F."/>
            <person name="Lang E."/>
        </authorList>
    </citation>
    <scope>NUCLEOTIDE SEQUENCE [LARGE SCALE GENOMIC DNA]</scope>
    <source>
        <strain evidence="12 13">DSM 23061</strain>
    </source>
</reference>
<feature type="domain" description="RecC C-terminal" evidence="11">
    <location>
        <begin position="845"/>
        <end position="1087"/>
    </location>
</feature>
<dbReference type="HAMAP" id="MF_01486">
    <property type="entry name" value="RecC"/>
    <property type="match status" value="1"/>
</dbReference>
<dbReference type="InterPro" id="IPR027417">
    <property type="entry name" value="P-loop_NTPase"/>
</dbReference>
<keyword evidence="6 10" id="KW-0269">Exonuclease</keyword>
<keyword evidence="8 10" id="KW-0238">DNA-binding</keyword>
<dbReference type="GO" id="GO:0008854">
    <property type="term" value="F:exodeoxyribonuclease V activity"/>
    <property type="evidence" value="ECO:0007669"/>
    <property type="project" value="InterPro"/>
</dbReference>
<dbReference type="GO" id="GO:0003678">
    <property type="term" value="F:DNA helicase activity"/>
    <property type="evidence" value="ECO:0007669"/>
    <property type="project" value="UniProtKB-UniRule"/>
</dbReference>
<dbReference type="GO" id="GO:0003677">
    <property type="term" value="F:DNA binding"/>
    <property type="evidence" value="ECO:0007669"/>
    <property type="project" value="UniProtKB-UniRule"/>
</dbReference>
<dbReference type="PANTHER" id="PTHR30591:SF1">
    <property type="entry name" value="RECBCD ENZYME SUBUNIT RECC"/>
    <property type="match status" value="1"/>
</dbReference>
<gene>
    <name evidence="10 12" type="primary">recC</name>
    <name evidence="12" type="ORF">EJN92_19335</name>
</gene>
<dbReference type="PANTHER" id="PTHR30591">
    <property type="entry name" value="RECBCD ENZYME SUBUNIT RECC"/>
    <property type="match status" value="1"/>
</dbReference>
<evidence type="ECO:0000256" key="5">
    <source>
        <dbReference type="ARBA" id="ARBA00022806"/>
    </source>
</evidence>
<keyword evidence="9 10" id="KW-0234">DNA repair</keyword>
<dbReference type="RefSeq" id="WP_126129326.1">
    <property type="nucleotide sequence ID" value="NZ_CP034464.1"/>
</dbReference>
<dbReference type="GO" id="GO:0000724">
    <property type="term" value="P:double-strand break repair via homologous recombination"/>
    <property type="evidence" value="ECO:0007669"/>
    <property type="project" value="UniProtKB-UniRule"/>
</dbReference>
<evidence type="ECO:0000256" key="8">
    <source>
        <dbReference type="ARBA" id="ARBA00023125"/>
    </source>
</evidence>
<evidence type="ECO:0000313" key="13">
    <source>
        <dbReference type="Proteomes" id="UP000275663"/>
    </source>
</evidence>
<comment type="function">
    <text evidence="10">A helicase/nuclease that prepares dsDNA breaks (DSB) for recombinational DNA repair. Binds to DSBs and unwinds DNA via a highly rapid and processive ATP-dependent bidirectional helicase activity. Unwinds dsDNA until it encounters a Chi (crossover hotspot instigator) sequence from the 3' direction. Cuts ssDNA a few nucleotides 3' to the Chi site. The properties and activities of the enzyme are changed at Chi. The Chi-altered holoenzyme produces a long 3'-ssDNA overhang and facilitates RecA-binding to the ssDNA for homologous DNA recombination and repair. Holoenzyme degrades any linearized DNA that is unable to undergo homologous recombination. In the holoenzyme this subunit recognizes the wild-type Chi sequence, and when added to isolated RecB increases its ATP-dependent helicase processivity.</text>
</comment>